<dbReference type="InterPro" id="IPR010979">
    <property type="entry name" value="Ribosomal_uS13-like_H2TH"/>
</dbReference>
<keyword evidence="3" id="KW-1185">Reference proteome</keyword>
<dbReference type="Pfam" id="PF22525">
    <property type="entry name" value="H2TH_5"/>
    <property type="match status" value="1"/>
</dbReference>
<accession>A0ABP9QS92</accession>
<dbReference type="EMBL" id="BAABIB010000075">
    <property type="protein sequence ID" value="GAA5166677.1"/>
    <property type="molecule type" value="Genomic_DNA"/>
</dbReference>
<evidence type="ECO:0000313" key="3">
    <source>
        <dbReference type="Proteomes" id="UP001500192"/>
    </source>
</evidence>
<sequence>MRVGAGDGRVNIRPLTAYAAATPALWRVPGGGYRRVTHPEFLSTTEENVALPQLTEEQRKAALEKAAAARRARAELKERLKRGGTTLTEVLKQADEDEVLGKMKVSSLLESLPGVGKVRAQQTMERLEIAPSRRLRGLGDRQRKALLAEFSGE</sequence>
<dbReference type="NCBIfam" id="NF041260">
    <property type="entry name" value="actino_IHF"/>
    <property type="match status" value="1"/>
</dbReference>
<evidence type="ECO:0000259" key="1">
    <source>
        <dbReference type="Pfam" id="PF22525"/>
    </source>
</evidence>
<evidence type="ECO:0000313" key="2">
    <source>
        <dbReference type="EMBL" id="GAA5166677.1"/>
    </source>
</evidence>
<dbReference type="InterPro" id="IPR055201">
    <property type="entry name" value="IHF-like_H2TH"/>
</dbReference>
<organism evidence="2 3">
    <name type="scientific">Amycolatopsis dongchuanensis</name>
    <dbReference type="NCBI Taxonomy" id="1070866"/>
    <lineage>
        <taxon>Bacteria</taxon>
        <taxon>Bacillati</taxon>
        <taxon>Actinomycetota</taxon>
        <taxon>Actinomycetes</taxon>
        <taxon>Pseudonocardiales</taxon>
        <taxon>Pseudonocardiaceae</taxon>
        <taxon>Amycolatopsis</taxon>
    </lineage>
</organism>
<gene>
    <name evidence="2" type="ORF">GCM10023214_39740</name>
</gene>
<proteinExistence type="predicted"/>
<protein>
    <recommendedName>
        <fullName evidence="1">Integration host factor-like helix-two turn-helix domain-containing protein</fullName>
    </recommendedName>
</protein>
<dbReference type="SUPFAM" id="SSF46946">
    <property type="entry name" value="S13-like H2TH domain"/>
    <property type="match status" value="1"/>
</dbReference>
<name>A0ABP9QS92_9PSEU</name>
<dbReference type="Proteomes" id="UP001500192">
    <property type="component" value="Unassembled WGS sequence"/>
</dbReference>
<dbReference type="Gene3D" id="1.10.8.50">
    <property type="match status" value="1"/>
</dbReference>
<reference evidence="3" key="1">
    <citation type="journal article" date="2019" name="Int. J. Syst. Evol. Microbiol.">
        <title>The Global Catalogue of Microorganisms (GCM) 10K type strain sequencing project: providing services to taxonomists for standard genome sequencing and annotation.</title>
        <authorList>
            <consortium name="The Broad Institute Genomics Platform"/>
            <consortium name="The Broad Institute Genome Sequencing Center for Infectious Disease"/>
            <person name="Wu L."/>
            <person name="Ma J."/>
        </authorList>
    </citation>
    <scope>NUCLEOTIDE SEQUENCE [LARGE SCALE GENOMIC DNA]</scope>
    <source>
        <strain evidence="3">JCM 18054</strain>
    </source>
</reference>
<feature type="domain" description="Integration host factor-like helix-two turn-helix" evidence="1">
    <location>
        <begin position="80"/>
        <end position="150"/>
    </location>
</feature>
<comment type="caution">
    <text evidence="2">The sequence shown here is derived from an EMBL/GenBank/DDBJ whole genome shotgun (WGS) entry which is preliminary data.</text>
</comment>
<dbReference type="InterPro" id="IPR047806">
    <property type="entry name" value="IHF_actinobact"/>
</dbReference>